<accession>A0A9R1US55</accession>
<keyword evidence="4" id="KW-1185">Reference proteome</keyword>
<feature type="transmembrane region" description="Helical" evidence="1">
    <location>
        <begin position="44"/>
        <end position="62"/>
    </location>
</feature>
<protein>
    <recommendedName>
        <fullName evidence="2">Reverse transcriptase zinc-binding domain-containing protein</fullName>
    </recommendedName>
</protein>
<dbReference type="EMBL" id="NBSK02000008">
    <property type="protein sequence ID" value="KAJ0192616.1"/>
    <property type="molecule type" value="Genomic_DNA"/>
</dbReference>
<proteinExistence type="predicted"/>
<keyword evidence="1" id="KW-0472">Membrane</keyword>
<dbReference type="PANTHER" id="PTHR33116">
    <property type="entry name" value="REVERSE TRANSCRIPTASE ZINC-BINDING DOMAIN-CONTAINING PROTEIN-RELATED-RELATED"/>
    <property type="match status" value="1"/>
</dbReference>
<comment type="caution">
    <text evidence="3">The sequence shown here is derived from an EMBL/GenBank/DDBJ whole genome shotgun (WGS) entry which is preliminary data.</text>
</comment>
<dbReference type="InterPro" id="IPR026960">
    <property type="entry name" value="RVT-Znf"/>
</dbReference>
<dbReference type="Proteomes" id="UP000235145">
    <property type="component" value="Unassembled WGS sequence"/>
</dbReference>
<evidence type="ECO:0000313" key="4">
    <source>
        <dbReference type="Proteomes" id="UP000235145"/>
    </source>
</evidence>
<gene>
    <name evidence="3" type="ORF">LSAT_V11C800391510</name>
</gene>
<evidence type="ECO:0000256" key="1">
    <source>
        <dbReference type="SAM" id="Phobius"/>
    </source>
</evidence>
<sequence>MRWDSATNGDRGLECFHVSSGLRVNFHKSKVFGIGTSNHETSQWANILGCVVGALPFTYLVVPIGANMNLKRNWLPVINKFRSKLSKWKSKTLSFGGRLTLVKSVLRNLPTFYLSLFKAPIGVIETLEKIRRRFLWGDNGGLGIGSIRALNIALMAKWWWRLKTEPVSLWCRTITGIHLLQNKPTEYLSKKNITGVWNNIATTKKDINSFGLSFDSVCRKIINSGNKTQFWNDVWHGTGTLKSEFPLLYVMEKKKSCTVAERITNNGPLWQWKSTPVDYGTCLELDRLNRSIAKFRIKSGSDKWTCPLDKEGRYTVASLRMKIDNIHINNSVQCKVNWSRTIPLKVICFIWRAALGRIPSAIALQHSGIHIESTLCGSCIGEQECVDHILVKCPYAYKVREQIFLWCGIDLCTAHSVGDLLKSAATWGRCPIKRECFMAICYGMIWALWKHRNNRLFQKVFYAPSIVVENVKAMSLYSVNSFYCN</sequence>
<name>A0A9R1US55_LACSA</name>
<keyword evidence="1" id="KW-0812">Transmembrane</keyword>
<organism evidence="3 4">
    <name type="scientific">Lactuca sativa</name>
    <name type="common">Garden lettuce</name>
    <dbReference type="NCBI Taxonomy" id="4236"/>
    <lineage>
        <taxon>Eukaryota</taxon>
        <taxon>Viridiplantae</taxon>
        <taxon>Streptophyta</taxon>
        <taxon>Embryophyta</taxon>
        <taxon>Tracheophyta</taxon>
        <taxon>Spermatophyta</taxon>
        <taxon>Magnoliopsida</taxon>
        <taxon>eudicotyledons</taxon>
        <taxon>Gunneridae</taxon>
        <taxon>Pentapetalae</taxon>
        <taxon>asterids</taxon>
        <taxon>campanulids</taxon>
        <taxon>Asterales</taxon>
        <taxon>Asteraceae</taxon>
        <taxon>Cichorioideae</taxon>
        <taxon>Cichorieae</taxon>
        <taxon>Lactucinae</taxon>
        <taxon>Lactuca</taxon>
    </lineage>
</organism>
<feature type="domain" description="Reverse transcriptase zinc-binding" evidence="2">
    <location>
        <begin position="329"/>
        <end position="398"/>
    </location>
</feature>
<evidence type="ECO:0000313" key="3">
    <source>
        <dbReference type="EMBL" id="KAJ0192616.1"/>
    </source>
</evidence>
<dbReference type="AlphaFoldDB" id="A0A9R1US55"/>
<dbReference type="PANTHER" id="PTHR33116:SF77">
    <property type="entry name" value="RNA-DIRECTED DNA POLYMERASE"/>
    <property type="match status" value="1"/>
</dbReference>
<keyword evidence="1" id="KW-1133">Transmembrane helix</keyword>
<reference evidence="3 4" key="1">
    <citation type="journal article" date="2017" name="Nat. Commun.">
        <title>Genome assembly with in vitro proximity ligation data and whole-genome triplication in lettuce.</title>
        <authorList>
            <person name="Reyes-Chin-Wo S."/>
            <person name="Wang Z."/>
            <person name="Yang X."/>
            <person name="Kozik A."/>
            <person name="Arikit S."/>
            <person name="Song C."/>
            <person name="Xia L."/>
            <person name="Froenicke L."/>
            <person name="Lavelle D.O."/>
            <person name="Truco M.J."/>
            <person name="Xia R."/>
            <person name="Zhu S."/>
            <person name="Xu C."/>
            <person name="Xu H."/>
            <person name="Xu X."/>
            <person name="Cox K."/>
            <person name="Korf I."/>
            <person name="Meyers B.C."/>
            <person name="Michelmore R.W."/>
        </authorList>
    </citation>
    <scope>NUCLEOTIDE SEQUENCE [LARGE SCALE GENOMIC DNA]</scope>
    <source>
        <strain evidence="4">cv. Salinas</strain>
        <tissue evidence="3">Seedlings</tissue>
    </source>
</reference>
<evidence type="ECO:0000259" key="2">
    <source>
        <dbReference type="Pfam" id="PF13966"/>
    </source>
</evidence>
<dbReference type="Pfam" id="PF13966">
    <property type="entry name" value="zf-RVT"/>
    <property type="match status" value="1"/>
</dbReference>